<dbReference type="KEGG" id="slx:SLAV_36010"/>
<feature type="domain" description="Trans-2-enoyl-CoA reductase-like NAD(P)H binding" evidence="14">
    <location>
        <begin position="66"/>
        <end position="139"/>
    </location>
</feature>
<dbReference type="InterPro" id="IPR050048">
    <property type="entry name" value="FabV-like_NADH_b"/>
</dbReference>
<comment type="pathway">
    <text evidence="1">Lipid metabolism.</text>
</comment>
<feature type="region of interest" description="Disordered" evidence="11">
    <location>
        <begin position="1"/>
        <end position="57"/>
    </location>
</feature>
<dbReference type="Gene3D" id="3.40.50.720">
    <property type="entry name" value="NAD(P)-binding Rossmann-like Domain"/>
    <property type="match status" value="1"/>
</dbReference>
<evidence type="ECO:0000256" key="1">
    <source>
        <dbReference type="ARBA" id="ARBA00005189"/>
    </source>
</evidence>
<feature type="domain" description="Enoyl reductase FAD binding" evidence="12">
    <location>
        <begin position="387"/>
        <end position="450"/>
    </location>
</feature>
<organism evidence="15 16">
    <name type="scientific">Streptomyces lavendulae subsp. lavendulae</name>
    <dbReference type="NCBI Taxonomy" id="58340"/>
    <lineage>
        <taxon>Bacteria</taxon>
        <taxon>Bacillati</taxon>
        <taxon>Actinomycetota</taxon>
        <taxon>Actinomycetes</taxon>
        <taxon>Kitasatosporales</taxon>
        <taxon>Streptomycetaceae</taxon>
        <taxon>Streptomyces</taxon>
    </lineage>
</organism>
<dbReference type="RefSeq" id="WP_335341812.1">
    <property type="nucleotide sequence ID" value="NZ_CP024985.1"/>
</dbReference>
<evidence type="ECO:0000256" key="9">
    <source>
        <dbReference type="ARBA" id="ARBA00023160"/>
    </source>
</evidence>
<dbReference type="InterPro" id="IPR010758">
    <property type="entry name" value="Trans-2-enoyl-CoA_reductase"/>
</dbReference>
<feature type="compositionally biased region" description="Basic and acidic residues" evidence="11">
    <location>
        <begin position="1"/>
        <end position="12"/>
    </location>
</feature>
<evidence type="ECO:0000259" key="12">
    <source>
        <dbReference type="Pfam" id="PF07055"/>
    </source>
</evidence>
<evidence type="ECO:0000256" key="5">
    <source>
        <dbReference type="ARBA" id="ARBA00022832"/>
    </source>
</evidence>
<dbReference type="GO" id="GO:0004318">
    <property type="term" value="F:enoyl-[acyl-carrier-protein] reductase (NADH) activity"/>
    <property type="evidence" value="ECO:0007669"/>
    <property type="project" value="TreeGrafter"/>
</dbReference>
<dbReference type="EMBL" id="CP024985">
    <property type="protein sequence ID" value="ATZ28970.1"/>
    <property type="molecule type" value="Genomic_DNA"/>
</dbReference>
<reference evidence="15 16" key="1">
    <citation type="submission" date="2017-11" db="EMBL/GenBank/DDBJ databases">
        <title>Complete genome sequence of Streptomyces lavendulae subsp. lavendulae CCM 3239 (formerly 'Streptomyces aureofaciens CCM 3239'), the producer of the angucycline-type antibiotic auricin.</title>
        <authorList>
            <person name="Busche T."/>
            <person name="Novakova R."/>
            <person name="Al'Dilaimi A."/>
            <person name="Homerova D."/>
            <person name="Feckova L."/>
            <person name="Rezuchova B."/>
            <person name="Mingyar E."/>
            <person name="Csolleiova D."/>
            <person name="Bekeova C."/>
            <person name="Winkler A."/>
            <person name="Sevcikova B."/>
            <person name="Kalinowski J."/>
            <person name="Kormanec J."/>
            <person name="Ruckert C."/>
        </authorList>
    </citation>
    <scope>NUCLEOTIDE SEQUENCE [LARGE SCALE GENOMIC DNA]</scope>
    <source>
        <strain evidence="15 16">CCM 3239</strain>
    </source>
</reference>
<dbReference type="Proteomes" id="UP000231791">
    <property type="component" value="Chromosome"/>
</dbReference>
<evidence type="ECO:0000259" key="13">
    <source>
        <dbReference type="Pfam" id="PF12241"/>
    </source>
</evidence>
<evidence type="ECO:0000256" key="6">
    <source>
        <dbReference type="ARBA" id="ARBA00023002"/>
    </source>
</evidence>
<feature type="compositionally biased region" description="Basic and acidic residues" evidence="11">
    <location>
        <begin position="36"/>
        <end position="48"/>
    </location>
</feature>
<evidence type="ECO:0000256" key="7">
    <source>
        <dbReference type="ARBA" id="ARBA00023027"/>
    </source>
</evidence>
<name>A0A2K8PS92_STRLA</name>
<comment type="catalytic activity">
    <reaction evidence="10">
        <text>a 2,3-saturated acyl-CoA + NAD(+) = a (2E)-enoyl-CoA + NADH + H(+)</text>
        <dbReference type="Rhea" id="RHEA:18177"/>
        <dbReference type="ChEBI" id="CHEBI:15378"/>
        <dbReference type="ChEBI" id="CHEBI:57540"/>
        <dbReference type="ChEBI" id="CHEBI:57945"/>
        <dbReference type="ChEBI" id="CHEBI:58856"/>
        <dbReference type="ChEBI" id="CHEBI:65111"/>
        <dbReference type="EC" id="1.3.1.44"/>
    </reaction>
</comment>
<dbReference type="GeneID" id="49388171"/>
<dbReference type="Pfam" id="PF12241">
    <property type="entry name" value="Enoyl_reductase"/>
    <property type="match status" value="1"/>
</dbReference>
<dbReference type="Pfam" id="PF07055">
    <property type="entry name" value="Eno-Rase_FAD_bd"/>
    <property type="match status" value="1"/>
</dbReference>
<sequence length="459" mass="49597">MDTLVDDGRPEQDPGPTARPVTGPAARPPVLIPDEGSARPRTVADPRRLLVPRPGRNGSFVSLRQIEPKQRGLLLVNSHPEGAARSVRRTWDAIPARAAGRRPVALILGHSAGYGLATLLTGLRRHGIRGIGVAFETPDNGRRTATAGWYRTAAAAELAADGGHDIRFVNADAFSTEAKNRICDLLAEHYGPVDHLVYSLAAPRRTDPATGTVHHSVIKPLGGAYEAPALDFSGPEPRVARARIEPATDEETRATEAVMGGDDWNLWVDALADRGLLAEKFTTAALTYVGSEVTAPVYRQGTIGAAKEHLERTARDLNASPLLKEKDGRAFTVVAGAAVTQASSAIPSIALYTAFLRTVLGEDGFRTTAEQAADLWDQLEGDAPLVLDGQGRIRLDGWELDERVQERVRALWADPERGLAESRPGADWFMAQVRELYGWGLDGVAYDRPVETDVPWPPR</sequence>
<dbReference type="GO" id="GO:0006633">
    <property type="term" value="P:fatty acid biosynthetic process"/>
    <property type="evidence" value="ECO:0007669"/>
    <property type="project" value="UniProtKB-KW"/>
</dbReference>
<dbReference type="PANTHER" id="PTHR37480">
    <property type="entry name" value="ENOYL-[ACYL-CARRIER-PROTEIN] REDUCTASE [NADH]"/>
    <property type="match status" value="1"/>
</dbReference>
<comment type="subunit">
    <text evidence="2">Monomer.</text>
</comment>
<feature type="domain" description="Trans-2-enoyl-CoA reductase catalytic" evidence="13">
    <location>
        <begin position="143"/>
        <end position="378"/>
    </location>
</feature>
<keyword evidence="16" id="KW-1185">Reference proteome</keyword>
<dbReference type="SUPFAM" id="SSF51735">
    <property type="entry name" value="NAD(P)-binding Rossmann-fold domains"/>
    <property type="match status" value="1"/>
</dbReference>
<keyword evidence="8" id="KW-0443">Lipid metabolism</keyword>
<evidence type="ECO:0000313" key="15">
    <source>
        <dbReference type="EMBL" id="ATZ28970.1"/>
    </source>
</evidence>
<accession>A0A2K8PS92</accession>
<evidence type="ECO:0000259" key="14">
    <source>
        <dbReference type="Pfam" id="PF12242"/>
    </source>
</evidence>
<evidence type="ECO:0000256" key="2">
    <source>
        <dbReference type="ARBA" id="ARBA00011245"/>
    </source>
</evidence>
<keyword evidence="6 15" id="KW-0560">Oxidoreductase</keyword>
<dbReference type="Pfam" id="PF12242">
    <property type="entry name" value="Eno-Rase_NADH_b"/>
    <property type="match status" value="1"/>
</dbReference>
<proteinExistence type="predicted"/>
<dbReference type="AlphaFoldDB" id="A0A2K8PS92"/>
<protein>
    <recommendedName>
        <fullName evidence="3">trans-2-enoyl-CoA reductase (NAD(+))</fullName>
        <ecNumber evidence="3">1.3.1.44</ecNumber>
    </recommendedName>
</protein>
<gene>
    <name evidence="15" type="ORF">SLAV_36010</name>
</gene>
<evidence type="ECO:0000256" key="10">
    <source>
        <dbReference type="ARBA" id="ARBA00048302"/>
    </source>
</evidence>
<keyword evidence="4" id="KW-0444">Lipid biosynthesis</keyword>
<dbReference type="GO" id="GO:0050343">
    <property type="term" value="F:trans-2-enoyl-CoA reductase (NADH) activity"/>
    <property type="evidence" value="ECO:0007669"/>
    <property type="project" value="UniProtKB-EC"/>
</dbReference>
<keyword evidence="9" id="KW-0275">Fatty acid biosynthesis</keyword>
<evidence type="ECO:0000256" key="8">
    <source>
        <dbReference type="ARBA" id="ARBA00023098"/>
    </source>
</evidence>
<dbReference type="GO" id="GO:0051287">
    <property type="term" value="F:NAD binding"/>
    <property type="evidence" value="ECO:0007669"/>
    <property type="project" value="TreeGrafter"/>
</dbReference>
<dbReference type="InterPro" id="IPR024910">
    <property type="entry name" value="Enoyl-CoA_Rdtase_cat_dom"/>
</dbReference>
<evidence type="ECO:0000256" key="3">
    <source>
        <dbReference type="ARBA" id="ARBA00011983"/>
    </source>
</evidence>
<dbReference type="InterPro" id="IPR036291">
    <property type="entry name" value="NAD(P)-bd_dom_sf"/>
</dbReference>
<dbReference type="EC" id="1.3.1.44" evidence="3"/>
<evidence type="ECO:0000313" key="16">
    <source>
        <dbReference type="Proteomes" id="UP000231791"/>
    </source>
</evidence>
<keyword evidence="7" id="KW-0520">NAD</keyword>
<keyword evidence="5" id="KW-0276">Fatty acid metabolism</keyword>
<dbReference type="InterPro" id="IPR024906">
    <property type="entry name" value="Eno_Rdtase_FAD-bd_dom"/>
</dbReference>
<evidence type="ECO:0000256" key="11">
    <source>
        <dbReference type="SAM" id="MobiDB-lite"/>
    </source>
</evidence>
<evidence type="ECO:0000256" key="4">
    <source>
        <dbReference type="ARBA" id="ARBA00022516"/>
    </source>
</evidence>
<dbReference type="PANTHER" id="PTHR37480:SF1">
    <property type="entry name" value="ENOYL-[ACYL-CARRIER-PROTEIN] REDUCTASE [NADH]"/>
    <property type="match status" value="1"/>
</dbReference>